<feature type="transmembrane region" description="Helical" evidence="2">
    <location>
        <begin position="47"/>
        <end position="66"/>
    </location>
</feature>
<keyword evidence="4" id="KW-1185">Reference proteome</keyword>
<evidence type="ECO:0008006" key="5">
    <source>
        <dbReference type="Google" id="ProtNLM"/>
    </source>
</evidence>
<proteinExistence type="predicted"/>
<sequence>MDVIQDWSNYILSQATPSRLSQLYSLTNTPRTYALILIDSITHTSPSLATVALLLIIFLISLKILDMLWRAVVFWVKLATRIVFWGGIAVLGCWVYVRGVEGVVEDVGSAVGKWRGEYDRYSRLAGDAKVLHQRGGGGARGRREGAWGGGRRW</sequence>
<evidence type="ECO:0000256" key="2">
    <source>
        <dbReference type="SAM" id="Phobius"/>
    </source>
</evidence>
<comment type="caution">
    <text evidence="3">The sequence shown here is derived from an EMBL/GenBank/DDBJ whole genome shotgun (WGS) entry which is preliminary data.</text>
</comment>
<protein>
    <recommendedName>
        <fullName evidence="5">Nuclear pore assembly and biogenesis-domain-containing protein</fullName>
    </recommendedName>
</protein>
<gene>
    <name evidence="3" type="ORF">EJ08DRAFT_239079</name>
</gene>
<feature type="transmembrane region" description="Helical" evidence="2">
    <location>
        <begin position="78"/>
        <end position="97"/>
    </location>
</feature>
<name>A0A9P4NR73_9PEZI</name>
<accession>A0A9P4NR73</accession>
<dbReference type="EMBL" id="MU007038">
    <property type="protein sequence ID" value="KAF2430600.1"/>
    <property type="molecule type" value="Genomic_DNA"/>
</dbReference>
<dbReference type="Pfam" id="PF12716">
    <property type="entry name" value="Apq12"/>
    <property type="match status" value="1"/>
</dbReference>
<evidence type="ECO:0000256" key="1">
    <source>
        <dbReference type="SAM" id="MobiDB-lite"/>
    </source>
</evidence>
<dbReference type="AlphaFoldDB" id="A0A9P4NR73"/>
<keyword evidence="2" id="KW-0812">Transmembrane</keyword>
<organism evidence="3 4">
    <name type="scientific">Tothia fuscella</name>
    <dbReference type="NCBI Taxonomy" id="1048955"/>
    <lineage>
        <taxon>Eukaryota</taxon>
        <taxon>Fungi</taxon>
        <taxon>Dikarya</taxon>
        <taxon>Ascomycota</taxon>
        <taxon>Pezizomycotina</taxon>
        <taxon>Dothideomycetes</taxon>
        <taxon>Pleosporomycetidae</taxon>
        <taxon>Venturiales</taxon>
        <taxon>Cylindrosympodiaceae</taxon>
        <taxon>Tothia</taxon>
    </lineage>
</organism>
<feature type="region of interest" description="Disordered" evidence="1">
    <location>
        <begin position="133"/>
        <end position="153"/>
    </location>
</feature>
<evidence type="ECO:0000313" key="4">
    <source>
        <dbReference type="Proteomes" id="UP000800235"/>
    </source>
</evidence>
<dbReference type="OrthoDB" id="3559694at2759"/>
<dbReference type="InterPro" id="IPR024316">
    <property type="entry name" value="APQ12"/>
</dbReference>
<evidence type="ECO:0000313" key="3">
    <source>
        <dbReference type="EMBL" id="KAF2430600.1"/>
    </source>
</evidence>
<keyword evidence="2" id="KW-0472">Membrane</keyword>
<reference evidence="3" key="1">
    <citation type="journal article" date="2020" name="Stud. Mycol.">
        <title>101 Dothideomycetes genomes: a test case for predicting lifestyles and emergence of pathogens.</title>
        <authorList>
            <person name="Haridas S."/>
            <person name="Albert R."/>
            <person name="Binder M."/>
            <person name="Bloem J."/>
            <person name="Labutti K."/>
            <person name="Salamov A."/>
            <person name="Andreopoulos B."/>
            <person name="Baker S."/>
            <person name="Barry K."/>
            <person name="Bills G."/>
            <person name="Bluhm B."/>
            <person name="Cannon C."/>
            <person name="Castanera R."/>
            <person name="Culley D."/>
            <person name="Daum C."/>
            <person name="Ezra D."/>
            <person name="Gonzalez J."/>
            <person name="Henrissat B."/>
            <person name="Kuo A."/>
            <person name="Liang C."/>
            <person name="Lipzen A."/>
            <person name="Lutzoni F."/>
            <person name="Magnuson J."/>
            <person name="Mondo S."/>
            <person name="Nolan M."/>
            <person name="Ohm R."/>
            <person name="Pangilinan J."/>
            <person name="Park H.-J."/>
            <person name="Ramirez L."/>
            <person name="Alfaro M."/>
            <person name="Sun H."/>
            <person name="Tritt A."/>
            <person name="Yoshinaga Y."/>
            <person name="Zwiers L.-H."/>
            <person name="Turgeon B."/>
            <person name="Goodwin S."/>
            <person name="Spatafora J."/>
            <person name="Crous P."/>
            <person name="Grigoriev I."/>
        </authorList>
    </citation>
    <scope>NUCLEOTIDE SEQUENCE</scope>
    <source>
        <strain evidence="3">CBS 130266</strain>
    </source>
</reference>
<keyword evidence="2" id="KW-1133">Transmembrane helix</keyword>
<dbReference type="Proteomes" id="UP000800235">
    <property type="component" value="Unassembled WGS sequence"/>
</dbReference>